<dbReference type="Gene3D" id="3.90.1150.10">
    <property type="entry name" value="Aspartate Aminotransferase, domain 1"/>
    <property type="match status" value="1"/>
</dbReference>
<evidence type="ECO:0000256" key="2">
    <source>
        <dbReference type="ARBA" id="ARBA00022898"/>
    </source>
</evidence>
<feature type="domain" description="Aminotransferase class V" evidence="3">
    <location>
        <begin position="24"/>
        <end position="304"/>
    </location>
</feature>
<keyword evidence="5" id="KW-1185">Reference proteome</keyword>
<keyword evidence="4" id="KW-0808">Transferase</keyword>
<dbReference type="Pfam" id="PF00266">
    <property type="entry name" value="Aminotran_5"/>
    <property type="match status" value="2"/>
</dbReference>
<dbReference type="PANTHER" id="PTHR43586:SF8">
    <property type="entry name" value="CYSTEINE DESULFURASE 1, CHLOROPLASTIC"/>
    <property type="match status" value="1"/>
</dbReference>
<sequence length="441" mass="47808">MNALDATRIRAHFDFPAAGRVVTNNAASTQPPRELIGLLRDLTPWYENVHRGQSTASRRTTAMFEASFDTIAAWLNAPGRGCVATYRNTTEAINAVMYSLLTEFRDGDNVVTTMLEHNSNYVPWHALCREILPRLGRRVECRLARFDADGQLDLDHLASLVDGRTKLVCCTGASNFSGTKPDLSKLREIADASGYAQPTGETRALLLVDAAQLAPTSAIDVRALDVDYLAFSFHKMLAPFGVGVLYAKQHLLDHALPFLYGGDMIAEGRVTPETVAWNDLPWKYTAGTPNILGTIASAQALRLLLDLVLPTAFFGGTGPLPRVAIEEVMARVGRHTANLTARCMAGLAEINGLQMYGPEHRTPLVSFNLGGVSPFAVAEALDRRGVEARAGCHCATLAHHALGLDPPASCRLSFALYNTTDDVDRAVEAVREIAASRRLVG</sequence>
<evidence type="ECO:0000256" key="1">
    <source>
        <dbReference type="ARBA" id="ARBA00001933"/>
    </source>
</evidence>
<dbReference type="Gene3D" id="3.40.640.10">
    <property type="entry name" value="Type I PLP-dependent aspartate aminotransferase-like (Major domain)"/>
    <property type="match status" value="1"/>
</dbReference>
<dbReference type="InterPro" id="IPR015422">
    <property type="entry name" value="PyrdxlP-dep_Trfase_small"/>
</dbReference>
<dbReference type="RefSeq" id="WP_378971140.1">
    <property type="nucleotide sequence ID" value="NZ_JBHTBJ010000015.1"/>
</dbReference>
<dbReference type="EMBL" id="JBHTBJ010000015">
    <property type="protein sequence ID" value="MFC7276609.1"/>
    <property type="molecule type" value="Genomic_DNA"/>
</dbReference>
<name>A0ABW2HTW0_9ACTN</name>
<dbReference type="PANTHER" id="PTHR43586">
    <property type="entry name" value="CYSTEINE DESULFURASE"/>
    <property type="match status" value="1"/>
</dbReference>
<feature type="domain" description="Aminotransferase class V" evidence="3">
    <location>
        <begin position="329"/>
        <end position="425"/>
    </location>
</feature>
<comment type="caution">
    <text evidence="4">The sequence shown here is derived from an EMBL/GenBank/DDBJ whole genome shotgun (WGS) entry which is preliminary data.</text>
</comment>
<comment type="cofactor">
    <cofactor evidence="1">
        <name>pyridoxal 5'-phosphate</name>
        <dbReference type="ChEBI" id="CHEBI:597326"/>
    </cofactor>
</comment>
<dbReference type="InterPro" id="IPR015421">
    <property type="entry name" value="PyrdxlP-dep_Trfase_major"/>
</dbReference>
<accession>A0ABW2HTW0</accession>
<evidence type="ECO:0000259" key="3">
    <source>
        <dbReference type="Pfam" id="PF00266"/>
    </source>
</evidence>
<keyword evidence="2" id="KW-0663">Pyridoxal phosphate</keyword>
<organism evidence="4 5">
    <name type="scientific">Paractinoplanes rhizophilus</name>
    <dbReference type="NCBI Taxonomy" id="1416877"/>
    <lineage>
        <taxon>Bacteria</taxon>
        <taxon>Bacillati</taxon>
        <taxon>Actinomycetota</taxon>
        <taxon>Actinomycetes</taxon>
        <taxon>Micromonosporales</taxon>
        <taxon>Micromonosporaceae</taxon>
        <taxon>Paractinoplanes</taxon>
    </lineage>
</organism>
<dbReference type="Proteomes" id="UP001596548">
    <property type="component" value="Unassembled WGS sequence"/>
</dbReference>
<protein>
    <submittedName>
        <fullName evidence="4">Aminotransferase class V-fold PLP-dependent enzyme</fullName>
    </submittedName>
</protein>
<dbReference type="InterPro" id="IPR000192">
    <property type="entry name" value="Aminotrans_V_dom"/>
</dbReference>
<proteinExistence type="predicted"/>
<reference evidence="5" key="1">
    <citation type="journal article" date="2019" name="Int. J. Syst. Evol. Microbiol.">
        <title>The Global Catalogue of Microorganisms (GCM) 10K type strain sequencing project: providing services to taxonomists for standard genome sequencing and annotation.</title>
        <authorList>
            <consortium name="The Broad Institute Genomics Platform"/>
            <consortium name="The Broad Institute Genome Sequencing Center for Infectious Disease"/>
            <person name="Wu L."/>
            <person name="Ma J."/>
        </authorList>
    </citation>
    <scope>NUCLEOTIDE SEQUENCE [LARGE SCALE GENOMIC DNA]</scope>
    <source>
        <strain evidence="5">XZYJT-10</strain>
    </source>
</reference>
<evidence type="ECO:0000313" key="4">
    <source>
        <dbReference type="EMBL" id="MFC7276609.1"/>
    </source>
</evidence>
<dbReference type="GO" id="GO:0008483">
    <property type="term" value="F:transaminase activity"/>
    <property type="evidence" value="ECO:0007669"/>
    <property type="project" value="UniProtKB-KW"/>
</dbReference>
<keyword evidence="4" id="KW-0032">Aminotransferase</keyword>
<evidence type="ECO:0000313" key="5">
    <source>
        <dbReference type="Proteomes" id="UP001596548"/>
    </source>
</evidence>
<gene>
    <name evidence="4" type="ORF">ACFQS1_21670</name>
</gene>
<dbReference type="SUPFAM" id="SSF53383">
    <property type="entry name" value="PLP-dependent transferases"/>
    <property type="match status" value="1"/>
</dbReference>
<dbReference type="InterPro" id="IPR015424">
    <property type="entry name" value="PyrdxlP-dep_Trfase"/>
</dbReference>